<dbReference type="Gene3D" id="3.40.50.11610">
    <property type="entry name" value="Multifunctional 2-oxoglutarate metabolism enzyme, C-terminal domain"/>
    <property type="match status" value="1"/>
</dbReference>
<dbReference type="EMBL" id="MTEI01000002">
    <property type="protein sequence ID" value="OQW89348.1"/>
    <property type="molecule type" value="Genomic_DNA"/>
</dbReference>
<reference evidence="10 11" key="1">
    <citation type="submission" date="2017-01" db="EMBL/GenBank/DDBJ databases">
        <title>Novel large sulfur bacteria in the metagenomes of groundwater-fed chemosynthetic microbial mats in the Lake Huron basin.</title>
        <authorList>
            <person name="Sharrar A.M."/>
            <person name="Flood B.E."/>
            <person name="Bailey J.V."/>
            <person name="Jones D.S."/>
            <person name="Biddanda B."/>
            <person name="Ruberg S.A."/>
            <person name="Marcus D.N."/>
            <person name="Dick G.J."/>
        </authorList>
    </citation>
    <scope>NUCLEOTIDE SEQUENCE [LARGE SCALE GENOMIC DNA]</scope>
    <source>
        <strain evidence="10">A7</strain>
    </source>
</reference>
<dbReference type="GO" id="GO:0045252">
    <property type="term" value="C:oxoglutarate dehydrogenase complex"/>
    <property type="evidence" value="ECO:0007669"/>
    <property type="project" value="TreeGrafter"/>
</dbReference>
<dbReference type="Pfam" id="PF02779">
    <property type="entry name" value="Transket_pyr"/>
    <property type="match status" value="1"/>
</dbReference>
<comment type="similarity">
    <text evidence="3">Belongs to the alpha-ketoglutarate dehydrogenase family.</text>
</comment>
<dbReference type="PANTHER" id="PTHR23152:SF4">
    <property type="entry name" value="2-OXOADIPATE DEHYDROGENASE COMPLEX COMPONENT E1"/>
    <property type="match status" value="1"/>
</dbReference>
<dbReference type="GO" id="GO:0030976">
    <property type="term" value="F:thiamine pyrophosphate binding"/>
    <property type="evidence" value="ECO:0007669"/>
    <property type="project" value="InterPro"/>
</dbReference>
<dbReference type="Gene3D" id="3.40.50.12470">
    <property type="match status" value="1"/>
</dbReference>
<dbReference type="PIRSF" id="PIRSF000157">
    <property type="entry name" value="Oxoglu_dh_E1"/>
    <property type="match status" value="1"/>
</dbReference>
<dbReference type="SUPFAM" id="SSF52518">
    <property type="entry name" value="Thiamin diphosphate-binding fold (THDP-binding)"/>
    <property type="match status" value="2"/>
</dbReference>
<evidence type="ECO:0000256" key="6">
    <source>
        <dbReference type="ARBA" id="ARBA00023002"/>
    </source>
</evidence>
<evidence type="ECO:0000259" key="9">
    <source>
        <dbReference type="SMART" id="SM00861"/>
    </source>
</evidence>
<dbReference type="InterPro" id="IPR032106">
    <property type="entry name" value="2-oxogl_dehyd_N"/>
</dbReference>
<dbReference type="NCBIfam" id="TIGR00239">
    <property type="entry name" value="2oxo_dh_E1"/>
    <property type="match status" value="1"/>
</dbReference>
<dbReference type="GO" id="GO:0006099">
    <property type="term" value="P:tricarboxylic acid cycle"/>
    <property type="evidence" value="ECO:0007669"/>
    <property type="project" value="TreeGrafter"/>
</dbReference>
<dbReference type="InterPro" id="IPR031717">
    <property type="entry name" value="ODO-1/KGD_C"/>
</dbReference>
<feature type="domain" description="Transketolase-like pyrimidine-binding" evidence="9">
    <location>
        <begin position="603"/>
        <end position="800"/>
    </location>
</feature>
<dbReference type="GO" id="GO:0005829">
    <property type="term" value="C:cytosol"/>
    <property type="evidence" value="ECO:0007669"/>
    <property type="project" value="TreeGrafter"/>
</dbReference>
<evidence type="ECO:0000256" key="8">
    <source>
        <dbReference type="ARBA" id="ARBA00030680"/>
    </source>
</evidence>
<accession>A0A1W9KXI8</accession>
<dbReference type="Pfam" id="PF00676">
    <property type="entry name" value="E1_dh"/>
    <property type="match status" value="1"/>
</dbReference>
<dbReference type="InterPro" id="IPR005475">
    <property type="entry name" value="Transketolase-like_Pyr-bd"/>
</dbReference>
<proteinExistence type="inferred from homology"/>
<dbReference type="Proteomes" id="UP000192505">
    <property type="component" value="Unassembled WGS sequence"/>
</dbReference>
<gene>
    <name evidence="10" type="ORF">BWK72_05295</name>
</gene>
<evidence type="ECO:0000256" key="7">
    <source>
        <dbReference type="ARBA" id="ARBA00023052"/>
    </source>
</evidence>
<dbReference type="Pfam" id="PF16078">
    <property type="entry name" value="2-oxogl_dehyd_N"/>
    <property type="match status" value="1"/>
</dbReference>
<dbReference type="Gene3D" id="1.10.287.1150">
    <property type="entry name" value="TPP helical domain"/>
    <property type="match status" value="1"/>
</dbReference>
<keyword evidence="7" id="KW-0786">Thiamine pyrophosphate</keyword>
<sequence length="956" mass="106624">MSETNSVYQAYQANTYLFGGNAPYVEEMYENYLANPGSVPDTWRDYFDALQHVPAVDGSNTRDVPHQPVINAFAERAKQGGSRVVVASGPDSDLGRKRVAVQQLIAAYRNVGARWADLDPLKRTERENIPELDPAFYGFSDADFETVFNTSNTFFGKEVMSLRDLLNALRETYAGTIGAEFMYLTDQTQKRWWQQRLESVRSKPNFDVEKKKHILDRLTAAEGLERFLHTKYVGQKRFSLEGGESFIAAMDELIQQAGARGVQEIVIGMAHRGRLNVLVNTLGKMPADLFAEFDHTAPEALPAGDVKYHQGFSSDVTSPGGPVHLSLAFNPSHLEIVNPVVEGSVRARMDRRADPTGRQVLPVLVHGDAAFAGQGVNQETLALAQTRGYTTAGTVHLIINNQIGFTTSDPRDYRSTLYCTDIVKGVEAPVMHVNGDDPEAVVMAMQWALDYRMEFRKDVVLDIICFRKLGHNEQDTPALTQPLMYKKIAQHPGTRKLYADKLAAQGLGADLGDQMFKAYRAAMDIGRHTVDPVLTNFKSKYAVDWSPFLNKKWTDACDTAIPMAEWKRLADKITTIPASVNPHPLVKKVYDDRAAMGRGDVPVDWGMGEHMAFASLVASGYPVRLSGEDCGRGTFTHRHAVIHDQSREKWDTGTYVPLQNVADNQAPFTVIDSILSEEAVLGFEYGYASNDPNTLVIWEAQFGDFANGAQVVIDQFIASGEVKWGRVNGITLMLPHGYEGQGPEHSSARVERFMQLAADTNMQLVQPTTASQIFHVLRRQMIRSLRKPLIIFTPKSLLRNKDAASPLVEFTKGNFQTIIPDHKTLKSDKVKRVVVCSGKVYFDLNKKREEKALEDVAIIRVEQLYPFPHKAFSTELKKYPGATEVVWAQDEPQNQGAWFYVQHYIHENMLEGQKLGYSGRAASASPAVGYAHLHQEQQKALVEGAFGKLKGFVLTK</sequence>
<comment type="cofactor">
    <cofactor evidence="1">
        <name>thiamine diphosphate</name>
        <dbReference type="ChEBI" id="CHEBI:58937"/>
    </cofactor>
</comment>
<dbReference type="InterPro" id="IPR011603">
    <property type="entry name" value="2oxoglutarate_DH_E1"/>
</dbReference>
<organism evidence="10 11">
    <name type="scientific">Rhodoferax ferrireducens</name>
    <dbReference type="NCBI Taxonomy" id="192843"/>
    <lineage>
        <taxon>Bacteria</taxon>
        <taxon>Pseudomonadati</taxon>
        <taxon>Pseudomonadota</taxon>
        <taxon>Betaproteobacteria</taxon>
        <taxon>Burkholderiales</taxon>
        <taxon>Comamonadaceae</taxon>
        <taxon>Rhodoferax</taxon>
    </lineage>
</organism>
<dbReference type="CDD" id="cd02016">
    <property type="entry name" value="TPP_E1_OGDC_like"/>
    <property type="match status" value="1"/>
</dbReference>
<dbReference type="GO" id="GO:0004591">
    <property type="term" value="F:oxoglutarate dehydrogenase (succinyl-transferring) activity"/>
    <property type="evidence" value="ECO:0007669"/>
    <property type="project" value="UniProtKB-EC"/>
</dbReference>
<keyword evidence="6" id="KW-0560">Oxidoreductase</keyword>
<dbReference type="Gene3D" id="3.40.50.970">
    <property type="match status" value="1"/>
</dbReference>
<comment type="caution">
    <text evidence="10">The sequence shown here is derived from an EMBL/GenBank/DDBJ whole genome shotgun (WGS) entry which is preliminary data.</text>
</comment>
<dbReference type="NCBIfam" id="NF006914">
    <property type="entry name" value="PRK09404.1"/>
    <property type="match status" value="1"/>
</dbReference>
<dbReference type="AlphaFoldDB" id="A0A1W9KXI8"/>
<dbReference type="InterPro" id="IPR042179">
    <property type="entry name" value="KGD_C_sf"/>
</dbReference>
<dbReference type="InterPro" id="IPR029061">
    <property type="entry name" value="THDP-binding"/>
</dbReference>
<evidence type="ECO:0000256" key="3">
    <source>
        <dbReference type="ARBA" id="ARBA00006936"/>
    </source>
</evidence>
<evidence type="ECO:0000256" key="2">
    <source>
        <dbReference type="ARBA" id="ARBA00003906"/>
    </source>
</evidence>
<name>A0A1W9KXI8_9BURK</name>
<evidence type="ECO:0000256" key="5">
    <source>
        <dbReference type="ARBA" id="ARBA00013321"/>
    </source>
</evidence>
<dbReference type="Pfam" id="PF16870">
    <property type="entry name" value="OxoGdeHyase_C"/>
    <property type="match status" value="1"/>
</dbReference>
<dbReference type="EC" id="1.2.4.2" evidence="4"/>
<dbReference type="FunFam" id="1.10.287.1150:FF:000004">
    <property type="entry name" value="2-oxoglutarate dehydrogenase E1 component"/>
    <property type="match status" value="1"/>
</dbReference>
<evidence type="ECO:0000313" key="10">
    <source>
        <dbReference type="EMBL" id="OQW89348.1"/>
    </source>
</evidence>
<dbReference type="NCBIfam" id="NF008907">
    <property type="entry name" value="PRK12270.1"/>
    <property type="match status" value="1"/>
</dbReference>
<evidence type="ECO:0000256" key="4">
    <source>
        <dbReference type="ARBA" id="ARBA00012280"/>
    </source>
</evidence>
<protein>
    <recommendedName>
        <fullName evidence="5">2-oxoglutarate dehydrogenase E1 component</fullName>
        <ecNumber evidence="4">1.2.4.2</ecNumber>
    </recommendedName>
    <alternativeName>
        <fullName evidence="8">Alpha-ketoglutarate dehydrogenase</fullName>
    </alternativeName>
</protein>
<evidence type="ECO:0000256" key="1">
    <source>
        <dbReference type="ARBA" id="ARBA00001964"/>
    </source>
</evidence>
<dbReference type="PANTHER" id="PTHR23152">
    <property type="entry name" value="2-OXOGLUTARATE DEHYDROGENASE"/>
    <property type="match status" value="1"/>
</dbReference>
<dbReference type="SMART" id="SM00861">
    <property type="entry name" value="Transket_pyr"/>
    <property type="match status" value="1"/>
</dbReference>
<dbReference type="InterPro" id="IPR001017">
    <property type="entry name" value="DH_E1"/>
</dbReference>
<comment type="function">
    <text evidence="2">E1 component of the 2-oxoglutarate dehydrogenase (OGDH) complex which catalyzes the decarboxylation of 2-oxoglutarate, the first step in the conversion of 2-oxoglutarate to succinyl-CoA and CO(2).</text>
</comment>
<evidence type="ECO:0000313" key="11">
    <source>
        <dbReference type="Proteomes" id="UP000192505"/>
    </source>
</evidence>